<evidence type="ECO:0000256" key="4">
    <source>
        <dbReference type="SAM" id="Phobius"/>
    </source>
</evidence>
<dbReference type="Pfam" id="PF13411">
    <property type="entry name" value="MerR_1"/>
    <property type="match status" value="1"/>
</dbReference>
<keyword evidence="4" id="KW-0812">Transmembrane</keyword>
<feature type="domain" description="HTH merR-type" evidence="5">
    <location>
        <begin position="1"/>
        <end position="69"/>
    </location>
</feature>
<dbReference type="PANTHER" id="PTHR30204">
    <property type="entry name" value="REDOX-CYCLING DRUG-SENSING TRANSCRIPTIONAL ACTIVATOR SOXR"/>
    <property type="match status" value="1"/>
</dbReference>
<dbReference type="AlphaFoldDB" id="A0A1M6IYW2"/>
<dbReference type="Gene3D" id="1.10.1660.10">
    <property type="match status" value="1"/>
</dbReference>
<dbReference type="InterPro" id="IPR009061">
    <property type="entry name" value="DNA-bd_dom_put_sf"/>
</dbReference>
<evidence type="ECO:0000313" key="7">
    <source>
        <dbReference type="Proteomes" id="UP000184185"/>
    </source>
</evidence>
<gene>
    <name evidence="6" type="ORF">SAMN02745725_02451</name>
</gene>
<evidence type="ECO:0000256" key="3">
    <source>
        <dbReference type="ARBA" id="ARBA00023163"/>
    </source>
</evidence>
<dbReference type="GO" id="GO:0003700">
    <property type="term" value="F:DNA-binding transcription factor activity"/>
    <property type="evidence" value="ECO:0007669"/>
    <property type="project" value="InterPro"/>
</dbReference>
<dbReference type="PANTHER" id="PTHR30204:SF94">
    <property type="entry name" value="HEAVY METAL-DEPENDENT TRANSCRIPTIONAL REGULATOR HI_0293-RELATED"/>
    <property type="match status" value="1"/>
</dbReference>
<evidence type="ECO:0000256" key="1">
    <source>
        <dbReference type="ARBA" id="ARBA00023015"/>
    </source>
</evidence>
<organism evidence="6 7">
    <name type="scientific">Pseudobutyrivibrio xylanivorans DSM 14809</name>
    <dbReference type="NCBI Taxonomy" id="1123012"/>
    <lineage>
        <taxon>Bacteria</taxon>
        <taxon>Bacillati</taxon>
        <taxon>Bacillota</taxon>
        <taxon>Clostridia</taxon>
        <taxon>Lachnospirales</taxon>
        <taxon>Lachnospiraceae</taxon>
        <taxon>Pseudobutyrivibrio</taxon>
    </lineage>
</organism>
<dbReference type="PROSITE" id="PS50937">
    <property type="entry name" value="HTH_MERR_2"/>
    <property type="match status" value="1"/>
</dbReference>
<keyword evidence="2 6" id="KW-0238">DNA-binding</keyword>
<dbReference type="InterPro" id="IPR000551">
    <property type="entry name" value="MerR-type_HTH_dom"/>
</dbReference>
<dbReference type="OrthoDB" id="122388at2"/>
<feature type="transmembrane region" description="Helical" evidence="4">
    <location>
        <begin position="175"/>
        <end position="196"/>
    </location>
</feature>
<dbReference type="CDD" id="cd00592">
    <property type="entry name" value="HTH_MerR-like"/>
    <property type="match status" value="1"/>
</dbReference>
<proteinExistence type="predicted"/>
<dbReference type="SUPFAM" id="SSF46955">
    <property type="entry name" value="Putative DNA-binding domain"/>
    <property type="match status" value="1"/>
</dbReference>
<evidence type="ECO:0000313" key="6">
    <source>
        <dbReference type="EMBL" id="SHJ39651.1"/>
    </source>
</evidence>
<evidence type="ECO:0000256" key="2">
    <source>
        <dbReference type="ARBA" id="ARBA00023125"/>
    </source>
</evidence>
<name>A0A1M6IYW2_PSEXY</name>
<protein>
    <submittedName>
        <fullName evidence="6">DNA-binding transcriptional regulator, MerR family</fullName>
    </submittedName>
</protein>
<dbReference type="EMBL" id="FQYQ01000020">
    <property type="protein sequence ID" value="SHJ39651.1"/>
    <property type="molecule type" value="Genomic_DNA"/>
</dbReference>
<evidence type="ECO:0000259" key="5">
    <source>
        <dbReference type="PROSITE" id="PS50937"/>
    </source>
</evidence>
<keyword evidence="1" id="KW-0805">Transcription regulation</keyword>
<dbReference type="SMART" id="SM00422">
    <property type="entry name" value="HTH_MERR"/>
    <property type="match status" value="1"/>
</dbReference>
<keyword evidence="4" id="KW-1133">Transmembrane helix</keyword>
<keyword evidence="3" id="KW-0804">Transcription</keyword>
<accession>A0A1M6IYW2</accession>
<dbReference type="RefSeq" id="WP_072918467.1">
    <property type="nucleotide sequence ID" value="NZ_FQYQ01000020.1"/>
</dbReference>
<keyword evidence="7" id="KW-1185">Reference proteome</keyword>
<feature type="transmembrane region" description="Helical" evidence="4">
    <location>
        <begin position="147"/>
        <end position="169"/>
    </location>
</feature>
<dbReference type="Proteomes" id="UP000184185">
    <property type="component" value="Unassembled WGS sequence"/>
</dbReference>
<dbReference type="GO" id="GO:0003677">
    <property type="term" value="F:DNA binding"/>
    <property type="evidence" value="ECO:0007669"/>
    <property type="project" value="UniProtKB-KW"/>
</dbReference>
<keyword evidence="4" id="KW-0472">Membrane</keyword>
<dbReference type="InterPro" id="IPR047057">
    <property type="entry name" value="MerR_fam"/>
</dbReference>
<sequence length="214" mass="24694">MKINQVEELVGITKKNIRFYEDQGLITPKRNSENGYREYSLEDVRVLNKIKLLRRLEVPIEEIRKLQAKEISLDDCLQKQKQEFAKRQKDMDILSRLCQEIIDTSDELEDMDVEKYLDDMKRLEKGGVSFMDINKVDVKKAKRGPKIAAVVFIIFMVAMIALMVLGKMSDPETPMFFIILMIALFIAAIIGVCLALSQRLKEIDGGEQNEANKY</sequence>
<reference evidence="6 7" key="1">
    <citation type="submission" date="2016-11" db="EMBL/GenBank/DDBJ databases">
        <authorList>
            <person name="Jaros S."/>
            <person name="Januszkiewicz K."/>
            <person name="Wedrychowicz H."/>
        </authorList>
    </citation>
    <scope>NUCLEOTIDE SEQUENCE [LARGE SCALE GENOMIC DNA]</scope>
    <source>
        <strain evidence="6 7">DSM 14809</strain>
    </source>
</reference>